<evidence type="ECO:0000313" key="2">
    <source>
        <dbReference type="EMBL" id="CAF2144401.1"/>
    </source>
</evidence>
<sequence length="129" mass="14790">MSTVTSPDNIQLSCQTKYNNVEIENGSLAQINNDKKLWQLLFAPERTGPHELIVYAKRTNDRESSKSDAKFNLNVTKLRRSMKFHMIYTQFQTKKCQIYTPMDGILKKDSVVHIHCVISGAKDVNLTID</sequence>
<comment type="caution">
    <text evidence="2">The sequence shown here is derived from an EMBL/GenBank/DDBJ whole genome shotgun (WGS) entry which is preliminary data.</text>
</comment>
<dbReference type="Pfam" id="PF23265">
    <property type="entry name" value="Ig-like_KY"/>
    <property type="match status" value="1"/>
</dbReference>
<evidence type="ECO:0000259" key="1">
    <source>
        <dbReference type="Pfam" id="PF23265"/>
    </source>
</evidence>
<feature type="domain" description="KY-like immunoglobulin-like" evidence="1">
    <location>
        <begin position="4"/>
        <end position="84"/>
    </location>
</feature>
<evidence type="ECO:0000313" key="3">
    <source>
        <dbReference type="Proteomes" id="UP000663856"/>
    </source>
</evidence>
<proteinExistence type="predicted"/>
<dbReference type="AlphaFoldDB" id="A0A816X9W0"/>
<organism evidence="2 3">
    <name type="scientific">Rotaria magnacalcarata</name>
    <dbReference type="NCBI Taxonomy" id="392030"/>
    <lineage>
        <taxon>Eukaryota</taxon>
        <taxon>Metazoa</taxon>
        <taxon>Spiralia</taxon>
        <taxon>Gnathifera</taxon>
        <taxon>Rotifera</taxon>
        <taxon>Eurotatoria</taxon>
        <taxon>Bdelloidea</taxon>
        <taxon>Philodinida</taxon>
        <taxon>Philodinidae</taxon>
        <taxon>Rotaria</taxon>
    </lineage>
</organism>
<dbReference type="Proteomes" id="UP000663856">
    <property type="component" value="Unassembled WGS sequence"/>
</dbReference>
<name>A0A816X9W0_9BILA</name>
<protein>
    <recommendedName>
        <fullName evidence="1">KY-like immunoglobulin-like domain-containing protein</fullName>
    </recommendedName>
</protein>
<dbReference type="InterPro" id="IPR056564">
    <property type="entry name" value="Ig-like_KY"/>
</dbReference>
<accession>A0A816X9W0</accession>
<dbReference type="EMBL" id="CAJNRF010012767">
    <property type="protein sequence ID" value="CAF2144401.1"/>
    <property type="molecule type" value="Genomic_DNA"/>
</dbReference>
<gene>
    <name evidence="2" type="ORF">WKI299_LOCUS29008</name>
</gene>
<reference evidence="2" key="1">
    <citation type="submission" date="2021-02" db="EMBL/GenBank/DDBJ databases">
        <authorList>
            <person name="Nowell W R."/>
        </authorList>
    </citation>
    <scope>NUCLEOTIDE SEQUENCE</scope>
</reference>